<comment type="caution">
    <text evidence="4">The sequence shown here is derived from an EMBL/GenBank/DDBJ whole genome shotgun (WGS) entry which is preliminary data.</text>
</comment>
<feature type="domain" description="Secretion system C-terminal sorting" evidence="3">
    <location>
        <begin position="82"/>
        <end position="148"/>
    </location>
</feature>
<evidence type="ECO:0000313" key="4">
    <source>
        <dbReference type="EMBL" id="MDN3706299.1"/>
    </source>
</evidence>
<protein>
    <submittedName>
        <fullName evidence="4">T9SS type A sorting domain-containing protein</fullName>
    </submittedName>
</protein>
<sequence>MIKKRYLSVLLGTLSMHAQQTIVASGADMASQDGVVNYSIGQVLYTDINDTDNTVWAGVQQPFEVSEVLSVKEENIDHKLEIYPNPVVDVLYVNMGAENKKLSYTLYDALGRTVRKGIFSEQLSTLNMDDLPAAMYFLLLKNNSVSVKVFKLIKK</sequence>
<keyword evidence="1 2" id="KW-0732">Signal</keyword>
<dbReference type="RefSeq" id="WP_290362379.1">
    <property type="nucleotide sequence ID" value="NZ_JAUFQU010000001.1"/>
</dbReference>
<feature type="chain" id="PRO_5046351948" evidence="2">
    <location>
        <begin position="19"/>
        <end position="155"/>
    </location>
</feature>
<feature type="signal peptide" evidence="2">
    <location>
        <begin position="1"/>
        <end position="18"/>
    </location>
</feature>
<evidence type="ECO:0000256" key="2">
    <source>
        <dbReference type="SAM" id="SignalP"/>
    </source>
</evidence>
<evidence type="ECO:0000259" key="3">
    <source>
        <dbReference type="Pfam" id="PF18962"/>
    </source>
</evidence>
<dbReference type="EMBL" id="JAUFQU010000001">
    <property type="protein sequence ID" value="MDN3706299.1"/>
    <property type="molecule type" value="Genomic_DNA"/>
</dbReference>
<dbReference type="Proteomes" id="UP001242368">
    <property type="component" value="Unassembled WGS sequence"/>
</dbReference>
<name>A0ABT8CT85_9FLAO</name>
<accession>A0ABT8CT85</accession>
<evidence type="ECO:0000256" key="1">
    <source>
        <dbReference type="ARBA" id="ARBA00022729"/>
    </source>
</evidence>
<gene>
    <name evidence="4" type="ORF">QW060_04070</name>
</gene>
<dbReference type="Pfam" id="PF18962">
    <property type="entry name" value="Por_Secre_tail"/>
    <property type="match status" value="1"/>
</dbReference>
<reference evidence="5" key="1">
    <citation type="journal article" date="2019" name="Int. J. Syst. Evol. Microbiol.">
        <title>The Global Catalogue of Microorganisms (GCM) 10K type strain sequencing project: providing services to taxonomists for standard genome sequencing and annotation.</title>
        <authorList>
            <consortium name="The Broad Institute Genomics Platform"/>
            <consortium name="The Broad Institute Genome Sequencing Center for Infectious Disease"/>
            <person name="Wu L."/>
            <person name="Ma J."/>
        </authorList>
    </citation>
    <scope>NUCLEOTIDE SEQUENCE [LARGE SCALE GENOMIC DNA]</scope>
    <source>
        <strain evidence="5">CECT 7184</strain>
    </source>
</reference>
<dbReference type="InterPro" id="IPR026444">
    <property type="entry name" value="Secre_tail"/>
</dbReference>
<evidence type="ECO:0000313" key="5">
    <source>
        <dbReference type="Proteomes" id="UP001242368"/>
    </source>
</evidence>
<dbReference type="NCBIfam" id="TIGR04183">
    <property type="entry name" value="Por_Secre_tail"/>
    <property type="match status" value="1"/>
</dbReference>
<proteinExistence type="predicted"/>
<keyword evidence="5" id="KW-1185">Reference proteome</keyword>
<organism evidence="4 5">
    <name type="scientific">Paenimyroides ceti</name>
    <dbReference type="NCBI Taxonomy" id="395087"/>
    <lineage>
        <taxon>Bacteria</taxon>
        <taxon>Pseudomonadati</taxon>
        <taxon>Bacteroidota</taxon>
        <taxon>Flavobacteriia</taxon>
        <taxon>Flavobacteriales</taxon>
        <taxon>Flavobacteriaceae</taxon>
        <taxon>Paenimyroides</taxon>
    </lineage>
</organism>